<dbReference type="SUPFAM" id="SSF54862">
    <property type="entry name" value="4Fe-4S ferredoxins"/>
    <property type="match status" value="1"/>
</dbReference>
<keyword evidence="5" id="KW-0479">Metal-binding</keyword>
<dbReference type="STRING" id="142842.SAMN02745118_01335"/>
<protein>
    <recommendedName>
        <fullName evidence="3">Ferredoxin</fullName>
    </recommendedName>
</protein>
<dbReference type="InterPro" id="IPR017896">
    <property type="entry name" value="4Fe4S_Fe-S-bd"/>
</dbReference>
<evidence type="ECO:0000256" key="5">
    <source>
        <dbReference type="ARBA" id="ARBA00022723"/>
    </source>
</evidence>
<dbReference type="PROSITE" id="PS00198">
    <property type="entry name" value="4FE4S_FER_1"/>
    <property type="match status" value="1"/>
</dbReference>
<dbReference type="GO" id="GO:0051539">
    <property type="term" value="F:4 iron, 4 sulfur cluster binding"/>
    <property type="evidence" value="ECO:0007669"/>
    <property type="project" value="UniProtKB-KW"/>
</dbReference>
<evidence type="ECO:0000256" key="6">
    <source>
        <dbReference type="ARBA" id="ARBA00023004"/>
    </source>
</evidence>
<evidence type="ECO:0000256" key="7">
    <source>
        <dbReference type="ARBA" id="ARBA00023014"/>
    </source>
</evidence>
<accession>A0A1T4M4I9</accession>
<evidence type="ECO:0000259" key="8">
    <source>
        <dbReference type="PROSITE" id="PS51379"/>
    </source>
</evidence>
<organism evidence="9 10">
    <name type="scientific">Selenihalanaerobacter shriftii</name>
    <dbReference type="NCBI Taxonomy" id="142842"/>
    <lineage>
        <taxon>Bacteria</taxon>
        <taxon>Bacillati</taxon>
        <taxon>Bacillota</taxon>
        <taxon>Clostridia</taxon>
        <taxon>Halanaerobiales</taxon>
        <taxon>Halobacteroidaceae</taxon>
        <taxon>Selenihalanaerobacter</taxon>
    </lineage>
</organism>
<dbReference type="Gene3D" id="3.30.413.10">
    <property type="entry name" value="Sulfite Reductase Hemoprotein, domain 1"/>
    <property type="match status" value="1"/>
</dbReference>
<gene>
    <name evidence="9" type="ORF">SAMN02745118_01335</name>
</gene>
<dbReference type="OrthoDB" id="9800558at2"/>
<keyword evidence="6" id="KW-0408">Iron</keyword>
<proteinExistence type="predicted"/>
<dbReference type="PANTHER" id="PTHR24960">
    <property type="entry name" value="PHOTOSYSTEM I IRON-SULFUR CENTER-RELATED"/>
    <property type="match status" value="1"/>
</dbReference>
<dbReference type="Pfam" id="PF01077">
    <property type="entry name" value="NIR_SIR"/>
    <property type="match status" value="1"/>
</dbReference>
<dbReference type="InterPro" id="IPR017900">
    <property type="entry name" value="4Fe4S_Fe_S_CS"/>
</dbReference>
<evidence type="ECO:0000313" key="9">
    <source>
        <dbReference type="EMBL" id="SJZ61842.1"/>
    </source>
</evidence>
<dbReference type="EMBL" id="FUWM01000010">
    <property type="protein sequence ID" value="SJZ61842.1"/>
    <property type="molecule type" value="Genomic_DNA"/>
</dbReference>
<feature type="domain" description="4Fe-4S ferredoxin-type" evidence="8">
    <location>
        <begin position="88"/>
        <end position="117"/>
    </location>
</feature>
<dbReference type="Pfam" id="PF00037">
    <property type="entry name" value="Fer4"/>
    <property type="match status" value="1"/>
</dbReference>
<comment type="cofactor">
    <cofactor evidence="1">
        <name>[4Fe-4S] cluster</name>
        <dbReference type="ChEBI" id="CHEBI:49883"/>
    </cofactor>
</comment>
<evidence type="ECO:0000256" key="3">
    <source>
        <dbReference type="ARBA" id="ARBA00013529"/>
    </source>
</evidence>
<dbReference type="GO" id="GO:0046872">
    <property type="term" value="F:metal ion binding"/>
    <property type="evidence" value="ECO:0007669"/>
    <property type="project" value="UniProtKB-KW"/>
</dbReference>
<comment type="function">
    <text evidence="2">Ferredoxins are iron-sulfur proteins that transfer electrons in a wide variety of metabolic reactions.</text>
</comment>
<keyword evidence="10" id="KW-1185">Reference proteome</keyword>
<evidence type="ECO:0000256" key="4">
    <source>
        <dbReference type="ARBA" id="ARBA00022485"/>
    </source>
</evidence>
<name>A0A1T4M4I9_9FIRM</name>
<dbReference type="GO" id="GO:0016491">
    <property type="term" value="F:oxidoreductase activity"/>
    <property type="evidence" value="ECO:0007669"/>
    <property type="project" value="InterPro"/>
</dbReference>
<evidence type="ECO:0000313" key="10">
    <source>
        <dbReference type="Proteomes" id="UP000190625"/>
    </source>
</evidence>
<sequence length="214" mass="23973">MNDNSNSSIFTFNVCSGIKRNCPNVILDAEELKHKLKEIITAEDLSSYLIDGHKGRILPHFKFRIGIAGCPNGCSRPQVMDLSLLARIRPKVEGENCISCGKCVDACKETAIKLNDDKIPVVNYERCFLCGDCIKSCPVNSIIGTKQGWSFAIGGKLGRHPQFAIKLSELMSTEKIMDIFPDLIKFYNQQRKGKEKLALVVNRLGIERIREELL</sequence>
<dbReference type="Proteomes" id="UP000190625">
    <property type="component" value="Unassembled WGS sequence"/>
</dbReference>
<dbReference type="InterPro" id="IPR045854">
    <property type="entry name" value="NO2/SO3_Rdtase_4Fe4S_sf"/>
</dbReference>
<dbReference type="InterPro" id="IPR006067">
    <property type="entry name" value="NO2/SO3_Rdtase_4Fe4S_dom"/>
</dbReference>
<evidence type="ECO:0000256" key="2">
    <source>
        <dbReference type="ARBA" id="ARBA00003532"/>
    </source>
</evidence>
<reference evidence="10" key="1">
    <citation type="submission" date="2017-02" db="EMBL/GenBank/DDBJ databases">
        <authorList>
            <person name="Varghese N."/>
            <person name="Submissions S."/>
        </authorList>
    </citation>
    <scope>NUCLEOTIDE SEQUENCE [LARGE SCALE GENOMIC DNA]</scope>
    <source>
        <strain evidence="10">ATCC BAA-73</strain>
    </source>
</reference>
<dbReference type="RefSeq" id="WP_078809818.1">
    <property type="nucleotide sequence ID" value="NZ_FUWM01000010.1"/>
</dbReference>
<keyword evidence="4" id="KW-0004">4Fe-4S</keyword>
<dbReference type="PANTHER" id="PTHR24960:SF79">
    <property type="entry name" value="PHOTOSYSTEM I IRON-SULFUR CENTER"/>
    <property type="match status" value="1"/>
</dbReference>
<evidence type="ECO:0000256" key="1">
    <source>
        <dbReference type="ARBA" id="ARBA00001966"/>
    </source>
</evidence>
<dbReference type="GO" id="GO:0020037">
    <property type="term" value="F:heme binding"/>
    <property type="evidence" value="ECO:0007669"/>
    <property type="project" value="InterPro"/>
</dbReference>
<dbReference type="Gene3D" id="3.30.70.20">
    <property type="match status" value="1"/>
</dbReference>
<dbReference type="PROSITE" id="PS51379">
    <property type="entry name" value="4FE4S_FER_2"/>
    <property type="match status" value="2"/>
</dbReference>
<dbReference type="AlphaFoldDB" id="A0A1T4M4I9"/>
<feature type="domain" description="4Fe-4S ferredoxin-type" evidence="8">
    <location>
        <begin position="118"/>
        <end position="147"/>
    </location>
</feature>
<keyword evidence="7" id="KW-0411">Iron-sulfur</keyword>
<dbReference type="InterPro" id="IPR050157">
    <property type="entry name" value="PSI_iron-sulfur_center"/>
</dbReference>
<dbReference type="SUPFAM" id="SSF56014">
    <property type="entry name" value="Nitrite and sulphite reductase 4Fe-4S domain-like"/>
    <property type="match status" value="1"/>
</dbReference>